<evidence type="ECO:0000313" key="8">
    <source>
        <dbReference type="Proteomes" id="UP001443914"/>
    </source>
</evidence>
<protein>
    <recommendedName>
        <fullName evidence="6">BHLH domain-containing protein</fullName>
    </recommendedName>
</protein>
<evidence type="ECO:0000313" key="7">
    <source>
        <dbReference type="EMBL" id="KAK9716272.1"/>
    </source>
</evidence>
<evidence type="ECO:0000256" key="1">
    <source>
        <dbReference type="ARBA" id="ARBA00004123"/>
    </source>
</evidence>
<feature type="region of interest" description="Disordered" evidence="5">
    <location>
        <begin position="109"/>
        <end position="177"/>
    </location>
</feature>
<evidence type="ECO:0000256" key="4">
    <source>
        <dbReference type="ARBA" id="ARBA00023242"/>
    </source>
</evidence>
<evidence type="ECO:0000256" key="5">
    <source>
        <dbReference type="SAM" id="MobiDB-lite"/>
    </source>
</evidence>
<dbReference type="InterPro" id="IPR011598">
    <property type="entry name" value="bHLH_dom"/>
</dbReference>
<evidence type="ECO:0000256" key="2">
    <source>
        <dbReference type="ARBA" id="ARBA00023015"/>
    </source>
</evidence>
<feature type="domain" description="BHLH" evidence="6">
    <location>
        <begin position="166"/>
        <end position="218"/>
    </location>
</feature>
<dbReference type="PANTHER" id="PTHR31945">
    <property type="entry name" value="TRANSCRIPTION FACTOR SCREAM2-RELATED"/>
    <property type="match status" value="1"/>
</dbReference>
<dbReference type="InterPro" id="IPR036638">
    <property type="entry name" value="HLH_DNA-bd_sf"/>
</dbReference>
<keyword evidence="3" id="KW-0804">Transcription</keyword>
<dbReference type="GO" id="GO:0043565">
    <property type="term" value="F:sequence-specific DNA binding"/>
    <property type="evidence" value="ECO:0007669"/>
    <property type="project" value="TreeGrafter"/>
</dbReference>
<keyword evidence="8" id="KW-1185">Reference proteome</keyword>
<dbReference type="GO" id="GO:0005634">
    <property type="term" value="C:nucleus"/>
    <property type="evidence" value="ECO:0007669"/>
    <property type="project" value="UniProtKB-SubCell"/>
</dbReference>
<dbReference type="PROSITE" id="PS50888">
    <property type="entry name" value="BHLH"/>
    <property type="match status" value="1"/>
</dbReference>
<dbReference type="GO" id="GO:0046983">
    <property type="term" value="F:protein dimerization activity"/>
    <property type="evidence" value="ECO:0007669"/>
    <property type="project" value="InterPro"/>
</dbReference>
<evidence type="ECO:0000256" key="3">
    <source>
        <dbReference type="ARBA" id="ARBA00023163"/>
    </source>
</evidence>
<organism evidence="7 8">
    <name type="scientific">Saponaria officinalis</name>
    <name type="common">Common soapwort</name>
    <name type="synonym">Lychnis saponaria</name>
    <dbReference type="NCBI Taxonomy" id="3572"/>
    <lineage>
        <taxon>Eukaryota</taxon>
        <taxon>Viridiplantae</taxon>
        <taxon>Streptophyta</taxon>
        <taxon>Embryophyta</taxon>
        <taxon>Tracheophyta</taxon>
        <taxon>Spermatophyta</taxon>
        <taxon>Magnoliopsida</taxon>
        <taxon>eudicotyledons</taxon>
        <taxon>Gunneridae</taxon>
        <taxon>Pentapetalae</taxon>
        <taxon>Caryophyllales</taxon>
        <taxon>Caryophyllaceae</taxon>
        <taxon>Caryophylleae</taxon>
        <taxon>Saponaria</taxon>
    </lineage>
</organism>
<proteinExistence type="predicted"/>
<accession>A0AAW1KEC0</accession>
<name>A0AAW1KEC0_SAPOF</name>
<evidence type="ECO:0000259" key="6">
    <source>
        <dbReference type="PROSITE" id="PS50888"/>
    </source>
</evidence>
<dbReference type="InterPro" id="IPR051358">
    <property type="entry name" value="TF_AMS/ICE1/BHLH6-like"/>
</dbReference>
<comment type="caution">
    <text evidence="7">The sequence shown here is derived from an EMBL/GenBank/DDBJ whole genome shotgun (WGS) entry which is preliminary data.</text>
</comment>
<reference evidence="7" key="1">
    <citation type="submission" date="2024-03" db="EMBL/GenBank/DDBJ databases">
        <title>WGS assembly of Saponaria officinalis var. Norfolk2.</title>
        <authorList>
            <person name="Jenkins J."/>
            <person name="Shu S."/>
            <person name="Grimwood J."/>
            <person name="Barry K."/>
            <person name="Goodstein D."/>
            <person name="Schmutz J."/>
            <person name="Leebens-Mack J."/>
            <person name="Osbourn A."/>
        </authorList>
    </citation>
    <scope>NUCLEOTIDE SEQUENCE [LARGE SCALE GENOMIC DNA]</scope>
    <source>
        <strain evidence="7">JIC</strain>
    </source>
</reference>
<sequence>MAQCSILVEQGQMSNSGNGGHSFSMNVNIISELQTDAPFPGQNDAVNINDQSQALLTPAPAFGTLNLYVSANPSMNFLQHFNYQNNNKTRNDFLEGGNDSFQNGYDDLMKNNANNMNVMDHSENGVSTDEKSSMQKQDGSRADSFSDSNQLDDDDDLKYRRRATKGPRSKNLVAERKRRKKLNERLYILRSLVPDISKPISKKETPSTSKWRIANQFI</sequence>
<keyword evidence="2" id="KW-0805">Transcription regulation</keyword>
<keyword evidence="4" id="KW-0539">Nucleus</keyword>
<feature type="compositionally biased region" description="Basic residues" evidence="5">
    <location>
        <begin position="159"/>
        <end position="168"/>
    </location>
</feature>
<dbReference type="Pfam" id="PF00010">
    <property type="entry name" value="HLH"/>
    <property type="match status" value="1"/>
</dbReference>
<dbReference type="PANTHER" id="PTHR31945:SF11">
    <property type="entry name" value="TRANSCRIPTION FACTOR ABORTED MICROSPORES"/>
    <property type="match status" value="1"/>
</dbReference>
<dbReference type="SUPFAM" id="SSF47459">
    <property type="entry name" value="HLH, helix-loop-helix DNA-binding domain"/>
    <property type="match status" value="1"/>
</dbReference>
<dbReference type="Proteomes" id="UP001443914">
    <property type="component" value="Unassembled WGS sequence"/>
</dbReference>
<dbReference type="EMBL" id="JBDFQZ010000006">
    <property type="protein sequence ID" value="KAK9716272.1"/>
    <property type="molecule type" value="Genomic_DNA"/>
</dbReference>
<comment type="subcellular location">
    <subcellularLocation>
        <location evidence="1">Nucleus</location>
    </subcellularLocation>
</comment>
<gene>
    <name evidence="7" type="ORF">RND81_06G222600</name>
</gene>
<feature type="compositionally biased region" description="Basic and acidic residues" evidence="5">
    <location>
        <begin position="120"/>
        <end position="141"/>
    </location>
</feature>
<dbReference type="GO" id="GO:0003700">
    <property type="term" value="F:DNA-binding transcription factor activity"/>
    <property type="evidence" value="ECO:0007669"/>
    <property type="project" value="TreeGrafter"/>
</dbReference>
<dbReference type="AlphaFoldDB" id="A0AAW1KEC0"/>
<dbReference type="Gene3D" id="4.10.280.10">
    <property type="entry name" value="Helix-loop-helix DNA-binding domain"/>
    <property type="match status" value="1"/>
</dbReference>